<keyword evidence="3 5" id="KW-0560">Oxidoreductase</keyword>
<sequence>MEISLGIIGLGSMAKAIVLPLLERGEYNPQQVLGIVGRSSSIASALNDLPQEVKVVTSKDPLSKEVWKAPIKILAVKPQQLSKIKESVSSFQSNDQFPKPLLISVLAGITLKSLKKAFPRHTCVRAVPNTPSLVGQGLTGLAWPDDMTSDQKKVVRKIFEPISEIYELEEPKLDSFLALTSSGPAYIALVVEAMADGAVAAGLPRQLSNQLAHRTLSGTASLLREKNLHPAELKDMVASPAGTTISALRHLELSGLRSALIEAVVLAAQKSRQLAEEVST</sequence>
<reference evidence="12" key="1">
    <citation type="journal article" date="2007" name="PLoS Genet.">
        <title>Patterns and implications of gene gain and loss in the evolution of Prochlorococcus.</title>
        <authorList>
            <person name="Kettler G.C."/>
            <person name="Martiny A.C."/>
            <person name="Huang K."/>
            <person name="Zucker J."/>
            <person name="Coleman M.L."/>
            <person name="Rodrigue S."/>
            <person name="Chen F."/>
            <person name="Lapidus A."/>
            <person name="Ferriera S."/>
            <person name="Johnson J."/>
            <person name="Steglich C."/>
            <person name="Church G.M."/>
            <person name="Richardson P."/>
            <person name="Chisholm S.W."/>
        </authorList>
    </citation>
    <scope>NUCLEOTIDE SEQUENCE [LARGE SCALE GENOMIC DNA]</scope>
    <source>
        <strain evidence="12">NATL1A</strain>
    </source>
</reference>
<feature type="domain" description="Pyrroline-5-carboxylate reductase dimerisation" evidence="10">
    <location>
        <begin position="170"/>
        <end position="274"/>
    </location>
</feature>
<dbReference type="Pfam" id="PF03807">
    <property type="entry name" value="F420_oxidored"/>
    <property type="match status" value="1"/>
</dbReference>
<dbReference type="GO" id="GO:0005737">
    <property type="term" value="C:cytoplasm"/>
    <property type="evidence" value="ECO:0007669"/>
    <property type="project" value="UniProtKB-SubCell"/>
</dbReference>
<dbReference type="PANTHER" id="PTHR11645">
    <property type="entry name" value="PYRROLINE-5-CARBOXYLATE REDUCTASE"/>
    <property type="match status" value="1"/>
</dbReference>
<dbReference type="HOGENOM" id="CLU_042344_4_1_3"/>
<accession>A2C0K2</accession>
<dbReference type="EMBL" id="CP000553">
    <property type="protein sequence ID" value="ABM75012.1"/>
    <property type="molecule type" value="Genomic_DNA"/>
</dbReference>
<evidence type="ECO:0000256" key="5">
    <source>
        <dbReference type="HAMAP-Rule" id="MF_01925"/>
    </source>
</evidence>
<feature type="binding site" evidence="7">
    <location>
        <begin position="8"/>
        <end position="13"/>
    </location>
    <ligand>
        <name>NADP(+)</name>
        <dbReference type="ChEBI" id="CHEBI:58349"/>
    </ligand>
</feature>
<dbReference type="NCBIfam" id="TIGR00112">
    <property type="entry name" value="proC"/>
    <property type="match status" value="1"/>
</dbReference>
<dbReference type="KEGG" id="pme:NATL1_04481"/>
<comment type="catalytic activity">
    <reaction evidence="5 8">
        <text>L-proline + NADP(+) = (S)-1-pyrroline-5-carboxylate + NADPH + 2 H(+)</text>
        <dbReference type="Rhea" id="RHEA:14109"/>
        <dbReference type="ChEBI" id="CHEBI:15378"/>
        <dbReference type="ChEBI" id="CHEBI:17388"/>
        <dbReference type="ChEBI" id="CHEBI:57783"/>
        <dbReference type="ChEBI" id="CHEBI:58349"/>
        <dbReference type="ChEBI" id="CHEBI:60039"/>
        <dbReference type="EC" id="1.5.1.2"/>
    </reaction>
</comment>
<gene>
    <name evidence="5 11" type="primary">proC</name>
    <name evidence="11" type="ordered locus">NATL1_04481</name>
</gene>
<dbReference type="SUPFAM" id="SSF48179">
    <property type="entry name" value="6-phosphogluconate dehydrogenase C-terminal domain-like"/>
    <property type="match status" value="1"/>
</dbReference>
<dbReference type="SUPFAM" id="SSF51735">
    <property type="entry name" value="NAD(P)-binding Rossmann-fold domains"/>
    <property type="match status" value="1"/>
</dbReference>
<dbReference type="InterPro" id="IPR028939">
    <property type="entry name" value="P5C_Rdtase_cat_N"/>
</dbReference>
<comment type="similarity">
    <text evidence="1 5 8">Belongs to the pyrroline-5-carboxylate reductase family.</text>
</comment>
<evidence type="ECO:0000256" key="2">
    <source>
        <dbReference type="ARBA" id="ARBA00022857"/>
    </source>
</evidence>
<organism evidence="11 12">
    <name type="scientific">Prochlorococcus marinus (strain NATL1A)</name>
    <dbReference type="NCBI Taxonomy" id="167555"/>
    <lineage>
        <taxon>Bacteria</taxon>
        <taxon>Bacillati</taxon>
        <taxon>Cyanobacteriota</taxon>
        <taxon>Cyanophyceae</taxon>
        <taxon>Synechococcales</taxon>
        <taxon>Prochlorococcaceae</taxon>
        <taxon>Prochlorococcus</taxon>
    </lineage>
</organism>
<dbReference type="AlphaFoldDB" id="A2C0K2"/>
<feature type="binding site" evidence="7">
    <location>
        <begin position="75"/>
        <end position="78"/>
    </location>
    <ligand>
        <name>NADP(+)</name>
        <dbReference type="ChEBI" id="CHEBI:58349"/>
    </ligand>
</feature>
<comment type="catalytic activity">
    <reaction evidence="5">
        <text>L-proline + NAD(+) = (S)-1-pyrroline-5-carboxylate + NADH + 2 H(+)</text>
        <dbReference type="Rhea" id="RHEA:14105"/>
        <dbReference type="ChEBI" id="CHEBI:15378"/>
        <dbReference type="ChEBI" id="CHEBI:17388"/>
        <dbReference type="ChEBI" id="CHEBI:57540"/>
        <dbReference type="ChEBI" id="CHEBI:57945"/>
        <dbReference type="ChEBI" id="CHEBI:60039"/>
        <dbReference type="EC" id="1.5.1.2"/>
    </reaction>
</comment>
<evidence type="ECO:0000256" key="3">
    <source>
        <dbReference type="ARBA" id="ARBA00023002"/>
    </source>
</evidence>
<comment type="function">
    <text evidence="4 5">Catalyzes the reduction of 1-pyrroline-5-carboxylate (PCA) to L-proline.</text>
</comment>
<dbReference type="InterPro" id="IPR000304">
    <property type="entry name" value="Pyrroline-COOH_reductase"/>
</dbReference>
<dbReference type="PIRSF" id="PIRSF000193">
    <property type="entry name" value="Pyrrol-5-carb_rd"/>
    <property type="match status" value="1"/>
</dbReference>
<protein>
    <recommendedName>
        <fullName evidence="5 6">Pyrroline-5-carboxylate reductase</fullName>
        <shortName evidence="5">P5C reductase</shortName>
        <shortName evidence="5">P5CR</shortName>
        <ecNumber evidence="5 6">1.5.1.2</ecNumber>
    </recommendedName>
    <alternativeName>
        <fullName evidence="5">PCA reductase</fullName>
    </alternativeName>
</protein>
<dbReference type="PROSITE" id="PS00521">
    <property type="entry name" value="P5CR"/>
    <property type="match status" value="1"/>
</dbReference>
<dbReference type="EC" id="1.5.1.2" evidence="5 6"/>
<evidence type="ECO:0000256" key="1">
    <source>
        <dbReference type="ARBA" id="ARBA00005525"/>
    </source>
</evidence>
<keyword evidence="5 8" id="KW-0028">Amino-acid biosynthesis</keyword>
<keyword evidence="5 8" id="KW-0641">Proline biosynthesis</keyword>
<dbReference type="InterPro" id="IPR029036">
    <property type="entry name" value="P5CR_dimer"/>
</dbReference>
<evidence type="ECO:0000259" key="10">
    <source>
        <dbReference type="Pfam" id="PF14748"/>
    </source>
</evidence>
<keyword evidence="5" id="KW-0963">Cytoplasm</keyword>
<feature type="domain" description="Pyrroline-5-carboxylate reductase catalytic N-terminal" evidence="9">
    <location>
        <begin position="5"/>
        <end position="108"/>
    </location>
</feature>
<evidence type="ECO:0000259" key="9">
    <source>
        <dbReference type="Pfam" id="PF03807"/>
    </source>
</evidence>
<comment type="pathway">
    <text evidence="5 8">Amino-acid biosynthesis; L-proline biosynthesis; L-proline from L-glutamate 5-semialdehyde: step 1/1.</text>
</comment>
<dbReference type="UniPathway" id="UPA00098">
    <property type="reaction ID" value="UER00361"/>
</dbReference>
<evidence type="ECO:0000256" key="4">
    <source>
        <dbReference type="ARBA" id="ARBA00058118"/>
    </source>
</evidence>
<dbReference type="InterPro" id="IPR053790">
    <property type="entry name" value="P5CR-like_CS"/>
</dbReference>
<dbReference type="FunFam" id="1.10.3730.10:FF:000001">
    <property type="entry name" value="Pyrroline-5-carboxylate reductase"/>
    <property type="match status" value="1"/>
</dbReference>
<proteinExistence type="inferred from homology"/>
<dbReference type="Proteomes" id="UP000002592">
    <property type="component" value="Chromosome"/>
</dbReference>
<dbReference type="PANTHER" id="PTHR11645:SF0">
    <property type="entry name" value="PYRROLINE-5-CARBOXYLATE REDUCTASE 3"/>
    <property type="match status" value="1"/>
</dbReference>
<keyword evidence="2 5" id="KW-0521">NADP</keyword>
<dbReference type="eggNOG" id="COG0345">
    <property type="taxonomic scope" value="Bacteria"/>
</dbReference>
<comment type="subcellular location">
    <subcellularLocation>
        <location evidence="5">Cytoplasm</location>
    </subcellularLocation>
</comment>
<name>A2C0K2_PROM1</name>
<evidence type="ECO:0000256" key="7">
    <source>
        <dbReference type="PIRSR" id="PIRSR000193-1"/>
    </source>
</evidence>
<dbReference type="HAMAP" id="MF_01925">
    <property type="entry name" value="P5C_reductase"/>
    <property type="match status" value="1"/>
</dbReference>
<evidence type="ECO:0000256" key="6">
    <source>
        <dbReference type="NCBIfam" id="TIGR00112"/>
    </source>
</evidence>
<dbReference type="Pfam" id="PF14748">
    <property type="entry name" value="P5CR_dimer"/>
    <property type="match status" value="1"/>
</dbReference>
<evidence type="ECO:0000313" key="11">
    <source>
        <dbReference type="EMBL" id="ABM75012.1"/>
    </source>
</evidence>
<evidence type="ECO:0000256" key="8">
    <source>
        <dbReference type="RuleBase" id="RU003903"/>
    </source>
</evidence>
<dbReference type="Gene3D" id="1.10.3730.10">
    <property type="entry name" value="ProC C-terminal domain-like"/>
    <property type="match status" value="1"/>
</dbReference>
<evidence type="ECO:0000313" key="12">
    <source>
        <dbReference type="Proteomes" id="UP000002592"/>
    </source>
</evidence>
<dbReference type="InterPro" id="IPR008927">
    <property type="entry name" value="6-PGluconate_DH-like_C_sf"/>
</dbReference>
<dbReference type="Gene3D" id="3.40.50.720">
    <property type="entry name" value="NAD(P)-binding Rossmann-like Domain"/>
    <property type="match status" value="1"/>
</dbReference>
<dbReference type="GO" id="GO:0055129">
    <property type="term" value="P:L-proline biosynthetic process"/>
    <property type="evidence" value="ECO:0007669"/>
    <property type="project" value="UniProtKB-UniRule"/>
</dbReference>
<dbReference type="GO" id="GO:0004735">
    <property type="term" value="F:pyrroline-5-carboxylate reductase activity"/>
    <property type="evidence" value="ECO:0007669"/>
    <property type="project" value="UniProtKB-UniRule"/>
</dbReference>
<dbReference type="RefSeq" id="WP_011823199.1">
    <property type="nucleotide sequence ID" value="NC_008819.1"/>
</dbReference>
<dbReference type="InterPro" id="IPR036291">
    <property type="entry name" value="NAD(P)-bd_dom_sf"/>
</dbReference>